<sequence length="279" mass="32287">MAKLPEEEYQFRVVQCNEPLPSKRKRKTRTGSSSVGAEVTKRQPFPFSSSKVSYRYRVLPAAQWSGLQSYRCFLFRGTRFRLGDFVRVANRLASQDSPTEHAVRDPKRPERDWIAYILEIRAADPYHVFARVYWMYWPEDIPKRVMKDLTRSHGPEIFHRSHEVIASNHICRMAMPWAAFFWSLVRMIVPDKNDSSEAKMNGKQEPEISYSDDGRHVILLRDRVDETILRSHAFITFGVDVPCITVLFARSSTFMTRQVDVEIHMSGDPAENPTTEGAG</sequence>
<evidence type="ECO:0000313" key="1">
    <source>
        <dbReference type="EMBL" id="KAH7229979.1"/>
    </source>
</evidence>
<dbReference type="Gene3D" id="2.30.30.490">
    <property type="match status" value="1"/>
</dbReference>
<dbReference type="CDD" id="cd04370">
    <property type="entry name" value="BAH"/>
    <property type="match status" value="1"/>
</dbReference>
<evidence type="ECO:0000313" key="2">
    <source>
        <dbReference type="Proteomes" id="UP000736672"/>
    </source>
</evidence>
<dbReference type="EMBL" id="JAGTJS010000042">
    <property type="protein sequence ID" value="KAH7229979.1"/>
    <property type="molecule type" value="Genomic_DNA"/>
</dbReference>
<gene>
    <name evidence="1" type="ORF">B0J15DRAFT_539663</name>
</gene>
<dbReference type="OrthoDB" id="5079729at2759"/>
<reference evidence="1" key="1">
    <citation type="journal article" date="2021" name="Nat. Commun.">
        <title>Genetic determinants of endophytism in the Arabidopsis root mycobiome.</title>
        <authorList>
            <person name="Mesny F."/>
            <person name="Miyauchi S."/>
            <person name="Thiergart T."/>
            <person name="Pickel B."/>
            <person name="Atanasova L."/>
            <person name="Karlsson M."/>
            <person name="Huettel B."/>
            <person name="Barry K.W."/>
            <person name="Haridas S."/>
            <person name="Chen C."/>
            <person name="Bauer D."/>
            <person name="Andreopoulos W."/>
            <person name="Pangilinan J."/>
            <person name="LaButti K."/>
            <person name="Riley R."/>
            <person name="Lipzen A."/>
            <person name="Clum A."/>
            <person name="Drula E."/>
            <person name="Henrissat B."/>
            <person name="Kohler A."/>
            <person name="Grigoriev I.V."/>
            <person name="Martin F.M."/>
            <person name="Hacquard S."/>
        </authorList>
    </citation>
    <scope>NUCLEOTIDE SEQUENCE</scope>
    <source>
        <strain evidence="1">FSSC 5 MPI-SDFR-AT-0091</strain>
    </source>
</reference>
<accession>A0A9P9JV08</accession>
<dbReference type="Proteomes" id="UP000736672">
    <property type="component" value="Unassembled WGS sequence"/>
</dbReference>
<dbReference type="InterPro" id="IPR043151">
    <property type="entry name" value="BAH_sf"/>
</dbReference>
<protein>
    <recommendedName>
        <fullName evidence="3">BAH domain-containing protein</fullName>
    </recommendedName>
</protein>
<name>A0A9P9JV08_FUSSL</name>
<evidence type="ECO:0008006" key="3">
    <source>
        <dbReference type="Google" id="ProtNLM"/>
    </source>
</evidence>
<comment type="caution">
    <text evidence="1">The sequence shown here is derived from an EMBL/GenBank/DDBJ whole genome shotgun (WGS) entry which is preliminary data.</text>
</comment>
<keyword evidence="2" id="KW-1185">Reference proteome</keyword>
<organism evidence="1 2">
    <name type="scientific">Fusarium solani</name>
    <name type="common">Filamentous fungus</name>
    <dbReference type="NCBI Taxonomy" id="169388"/>
    <lineage>
        <taxon>Eukaryota</taxon>
        <taxon>Fungi</taxon>
        <taxon>Dikarya</taxon>
        <taxon>Ascomycota</taxon>
        <taxon>Pezizomycotina</taxon>
        <taxon>Sordariomycetes</taxon>
        <taxon>Hypocreomycetidae</taxon>
        <taxon>Hypocreales</taxon>
        <taxon>Nectriaceae</taxon>
        <taxon>Fusarium</taxon>
        <taxon>Fusarium solani species complex</taxon>
    </lineage>
</organism>
<proteinExistence type="predicted"/>
<dbReference type="AlphaFoldDB" id="A0A9P9JV08"/>